<accession>A0A7N5KAZ5</accession>
<reference evidence="4 5" key="1">
    <citation type="journal article" date="2010" name="Nature">
        <title>The sequence and de novo assembly of the giant panda genome.</title>
        <authorList>
            <person name="Li R."/>
            <person name="Fan W."/>
            <person name="Tian G."/>
            <person name="Zhu H."/>
            <person name="He L."/>
            <person name="Cai J."/>
            <person name="Huang Q."/>
            <person name="Cai Q."/>
            <person name="Li B."/>
            <person name="Bai Y."/>
            <person name="Zhang Z."/>
            <person name="Zhang Y."/>
            <person name="Wang W."/>
            <person name="Li J."/>
            <person name="Wei F."/>
            <person name="Li H."/>
            <person name="Jian M."/>
            <person name="Li J."/>
            <person name="Zhang Z."/>
            <person name="Nielsen R."/>
            <person name="Li D."/>
            <person name="Gu W."/>
            <person name="Yang Z."/>
            <person name="Xuan Z."/>
            <person name="Ryder O.A."/>
            <person name="Leung F.C."/>
            <person name="Zhou Y."/>
            <person name="Cao J."/>
            <person name="Sun X."/>
            <person name="Fu Y."/>
            <person name="Fang X."/>
            <person name="Guo X."/>
            <person name="Wang B."/>
            <person name="Hou R."/>
            <person name="Shen F."/>
            <person name="Mu B."/>
            <person name="Ni P."/>
            <person name="Lin R."/>
            <person name="Qian W."/>
            <person name="Wang G."/>
            <person name="Yu C."/>
            <person name="Nie W."/>
            <person name="Wang J."/>
            <person name="Wu Z."/>
            <person name="Liang H."/>
            <person name="Min J."/>
            <person name="Wu Q."/>
            <person name="Cheng S."/>
            <person name="Ruan J."/>
            <person name="Wang M."/>
            <person name="Shi Z."/>
            <person name="Wen M."/>
            <person name="Liu B."/>
            <person name="Ren X."/>
            <person name="Zheng H."/>
            <person name="Dong D."/>
            <person name="Cook K."/>
            <person name="Shan G."/>
            <person name="Zhang H."/>
            <person name="Kosiol C."/>
            <person name="Xie X."/>
            <person name="Lu Z."/>
            <person name="Zheng H."/>
            <person name="Li Y."/>
            <person name="Steiner C.C."/>
            <person name="Lam T.T."/>
            <person name="Lin S."/>
            <person name="Zhang Q."/>
            <person name="Li G."/>
            <person name="Tian J."/>
            <person name="Gong T."/>
            <person name="Liu H."/>
            <person name="Zhang D."/>
            <person name="Fang L."/>
            <person name="Ye C."/>
            <person name="Zhang J."/>
            <person name="Hu W."/>
            <person name="Xu A."/>
            <person name="Ren Y."/>
            <person name="Zhang G."/>
            <person name="Bruford M.W."/>
            <person name="Li Q."/>
            <person name="Ma L."/>
            <person name="Guo Y."/>
            <person name="An N."/>
            <person name="Hu Y."/>
            <person name="Zheng Y."/>
            <person name="Shi Y."/>
            <person name="Li Z."/>
            <person name="Liu Q."/>
            <person name="Chen Y."/>
            <person name="Zhao J."/>
            <person name="Qu N."/>
            <person name="Zhao S."/>
            <person name="Tian F."/>
            <person name="Wang X."/>
            <person name="Wang H."/>
            <person name="Xu L."/>
            <person name="Liu X."/>
            <person name="Vinar T."/>
            <person name="Wang Y."/>
            <person name="Lam T.W."/>
            <person name="Yiu S.M."/>
            <person name="Liu S."/>
            <person name="Zhang H."/>
            <person name="Li D."/>
            <person name="Huang Y."/>
            <person name="Wang X."/>
            <person name="Yang G."/>
            <person name="Jiang Z."/>
            <person name="Wang J."/>
            <person name="Qin N."/>
            <person name="Li L."/>
            <person name="Li J."/>
            <person name="Bolund L."/>
            <person name="Kristiansen K."/>
            <person name="Wong G.K."/>
            <person name="Olson M."/>
            <person name="Zhang X."/>
            <person name="Li S."/>
            <person name="Yang H."/>
            <person name="Wang J."/>
            <person name="Wang J."/>
        </authorList>
    </citation>
    <scope>NUCLEOTIDE SEQUENCE [LARGE SCALE GENOMIC DNA]</scope>
</reference>
<dbReference type="Gene3D" id="2.40.10.10">
    <property type="entry name" value="Trypsin-like serine proteases"/>
    <property type="match status" value="1"/>
</dbReference>
<keyword evidence="5" id="KW-1185">Reference proteome</keyword>
<evidence type="ECO:0000313" key="4">
    <source>
        <dbReference type="Ensembl" id="ENSAMEP00000037402.1"/>
    </source>
</evidence>
<feature type="chain" id="PRO_5030806265" evidence="2">
    <location>
        <begin position="32"/>
        <end position="127"/>
    </location>
</feature>
<dbReference type="PANTHER" id="PTHR24271">
    <property type="entry name" value="KALLIKREIN-RELATED"/>
    <property type="match status" value="1"/>
</dbReference>
<dbReference type="GO" id="GO:0030141">
    <property type="term" value="C:secretory granule"/>
    <property type="evidence" value="ECO:0007669"/>
    <property type="project" value="TreeGrafter"/>
</dbReference>
<dbReference type="InterPro" id="IPR009003">
    <property type="entry name" value="Peptidase_S1_PA"/>
</dbReference>
<reference evidence="4" key="3">
    <citation type="submission" date="2025-09" db="UniProtKB">
        <authorList>
            <consortium name="Ensembl"/>
        </authorList>
    </citation>
    <scope>IDENTIFICATION</scope>
</reference>
<dbReference type="InterPro" id="IPR018114">
    <property type="entry name" value="TRYPSIN_HIS"/>
</dbReference>
<feature type="domain" description="Peptidase S1" evidence="3">
    <location>
        <begin position="38"/>
        <end position="81"/>
    </location>
</feature>
<dbReference type="PANTHER" id="PTHR24271:SF63">
    <property type="entry name" value="KALLIKREIN-12"/>
    <property type="match status" value="1"/>
</dbReference>
<evidence type="ECO:0000256" key="2">
    <source>
        <dbReference type="SAM" id="SignalP"/>
    </source>
</evidence>
<dbReference type="GO" id="GO:0004252">
    <property type="term" value="F:serine-type endopeptidase activity"/>
    <property type="evidence" value="ECO:0007669"/>
    <property type="project" value="InterPro"/>
</dbReference>
<sequence>MEDPAGTGIRTWRRATLGSSILFLLSVTGLSQPATEKIVKGKECARHSQPWQVGLFEGTNLRCGGVLIDRRWVLTAAHCSGRPIPGPAPMPQRLHRFQCDLPGCVPGENHGQHGVCQWQGRGGCLPG</sequence>
<dbReference type="Proteomes" id="UP000008912">
    <property type="component" value="Unassembled WGS sequence"/>
</dbReference>
<name>A0A7N5KAZ5_AILME</name>
<evidence type="ECO:0000256" key="1">
    <source>
        <dbReference type="ARBA" id="ARBA00023157"/>
    </source>
</evidence>
<dbReference type="GeneTree" id="ENSGT01020000230389"/>
<dbReference type="AlphaFoldDB" id="A0A7N5KAZ5"/>
<keyword evidence="2" id="KW-0732">Signal</keyword>
<keyword evidence="1" id="KW-1015">Disulfide bond</keyword>
<dbReference type="PROSITE" id="PS00134">
    <property type="entry name" value="TRYPSIN_HIS"/>
    <property type="match status" value="1"/>
</dbReference>
<dbReference type="SUPFAM" id="SSF50494">
    <property type="entry name" value="Trypsin-like serine proteases"/>
    <property type="match status" value="1"/>
</dbReference>
<proteinExistence type="predicted"/>
<dbReference type="InterPro" id="IPR043504">
    <property type="entry name" value="Peptidase_S1_PA_chymotrypsin"/>
</dbReference>
<dbReference type="Ensembl" id="ENSAMET00000032131.1">
    <property type="protein sequence ID" value="ENSAMEP00000037402.1"/>
    <property type="gene ID" value="ENSAMEG00000014269.2"/>
</dbReference>
<organism evidence="4 5">
    <name type="scientific">Ailuropoda melanoleuca</name>
    <name type="common">Giant panda</name>
    <dbReference type="NCBI Taxonomy" id="9646"/>
    <lineage>
        <taxon>Eukaryota</taxon>
        <taxon>Metazoa</taxon>
        <taxon>Chordata</taxon>
        <taxon>Craniata</taxon>
        <taxon>Vertebrata</taxon>
        <taxon>Euteleostomi</taxon>
        <taxon>Mammalia</taxon>
        <taxon>Eutheria</taxon>
        <taxon>Laurasiatheria</taxon>
        <taxon>Carnivora</taxon>
        <taxon>Caniformia</taxon>
        <taxon>Ursidae</taxon>
        <taxon>Ailuropoda</taxon>
    </lineage>
</organism>
<evidence type="ECO:0000259" key="3">
    <source>
        <dbReference type="Pfam" id="PF00089"/>
    </source>
</evidence>
<gene>
    <name evidence="4" type="primary">KLK12</name>
</gene>
<feature type="signal peptide" evidence="2">
    <location>
        <begin position="1"/>
        <end position="31"/>
    </location>
</feature>
<dbReference type="GO" id="GO:0006508">
    <property type="term" value="P:proteolysis"/>
    <property type="evidence" value="ECO:0007669"/>
    <property type="project" value="InterPro"/>
</dbReference>
<reference evidence="4" key="2">
    <citation type="submission" date="2025-08" db="UniProtKB">
        <authorList>
            <consortium name="Ensembl"/>
        </authorList>
    </citation>
    <scope>IDENTIFICATION</scope>
</reference>
<dbReference type="Pfam" id="PF00089">
    <property type="entry name" value="Trypsin"/>
    <property type="match status" value="1"/>
</dbReference>
<protein>
    <submittedName>
        <fullName evidence="4">Kallikrein related peptidase 12</fullName>
    </submittedName>
</protein>
<evidence type="ECO:0000313" key="5">
    <source>
        <dbReference type="Proteomes" id="UP000008912"/>
    </source>
</evidence>
<dbReference type="InterPro" id="IPR001254">
    <property type="entry name" value="Trypsin_dom"/>
</dbReference>